<comment type="caution">
    <text evidence="3">The sequence shown here is derived from an EMBL/GenBank/DDBJ whole genome shotgun (WGS) entry which is preliminary data.</text>
</comment>
<dbReference type="Pfam" id="PF04233">
    <property type="entry name" value="Phage_Mu_F"/>
    <property type="match status" value="1"/>
</dbReference>
<feature type="compositionally biased region" description="Low complexity" evidence="1">
    <location>
        <begin position="477"/>
        <end position="503"/>
    </location>
</feature>
<accession>A0ABW1EZ27</accession>
<evidence type="ECO:0000259" key="2">
    <source>
        <dbReference type="Pfam" id="PF04233"/>
    </source>
</evidence>
<keyword evidence="4" id="KW-1185">Reference proteome</keyword>
<gene>
    <name evidence="3" type="ORF">ACFP0N_17970</name>
</gene>
<dbReference type="InterPro" id="IPR006944">
    <property type="entry name" value="Phage/GTA_portal"/>
</dbReference>
<name>A0ABW1EZ27_9ACTN</name>
<dbReference type="Pfam" id="PF04860">
    <property type="entry name" value="Phage_portal"/>
    <property type="match status" value="1"/>
</dbReference>
<dbReference type="EMBL" id="JBHSOD010000020">
    <property type="protein sequence ID" value="MFC5886858.1"/>
    <property type="molecule type" value="Genomic_DNA"/>
</dbReference>
<evidence type="ECO:0000313" key="4">
    <source>
        <dbReference type="Proteomes" id="UP001596067"/>
    </source>
</evidence>
<dbReference type="RefSeq" id="WP_345330842.1">
    <property type="nucleotide sequence ID" value="NZ_BAAAVH010000123.1"/>
</dbReference>
<feature type="compositionally biased region" description="Low complexity" evidence="1">
    <location>
        <begin position="437"/>
        <end position="466"/>
    </location>
</feature>
<protein>
    <submittedName>
        <fullName evidence="3">Phage portal protein</fullName>
    </submittedName>
</protein>
<organism evidence="3 4">
    <name type="scientific">Kitasatospora aburaviensis</name>
    <dbReference type="NCBI Taxonomy" id="67265"/>
    <lineage>
        <taxon>Bacteria</taxon>
        <taxon>Bacillati</taxon>
        <taxon>Actinomycetota</taxon>
        <taxon>Actinomycetes</taxon>
        <taxon>Kitasatosporales</taxon>
        <taxon>Streptomycetaceae</taxon>
        <taxon>Kitasatospora</taxon>
    </lineage>
</organism>
<dbReference type="InterPro" id="IPR006528">
    <property type="entry name" value="Phage_head_morphogenesis_dom"/>
</dbReference>
<reference evidence="4" key="1">
    <citation type="journal article" date="2019" name="Int. J. Syst. Evol. Microbiol.">
        <title>The Global Catalogue of Microorganisms (GCM) 10K type strain sequencing project: providing services to taxonomists for standard genome sequencing and annotation.</title>
        <authorList>
            <consortium name="The Broad Institute Genomics Platform"/>
            <consortium name="The Broad Institute Genome Sequencing Center for Infectious Disease"/>
            <person name="Wu L."/>
            <person name="Ma J."/>
        </authorList>
    </citation>
    <scope>NUCLEOTIDE SEQUENCE [LARGE SCALE GENOMIC DNA]</scope>
    <source>
        <strain evidence="4">CGMCC 4.1469</strain>
    </source>
</reference>
<evidence type="ECO:0000256" key="1">
    <source>
        <dbReference type="SAM" id="MobiDB-lite"/>
    </source>
</evidence>
<sequence>MGRRLAPGLRRLVARPMPAGMESKGGWNGSWASLPGITAEYGTEGRADGWDMERVVSEGYEQGVWVFKSIETIAGHQARRPFTIGRGEKPGQFTEFLADHPLYRVLNGKANPLESGRVFRKRLSAQVLLSKRGAFVEVTKSRLGTITRLDLLPPDRVRPVPDPSGDYISHFEFTTRTGRLRELDPERVRWVREPHPTDPFSGITPLEAAGISVDLDHLARLYNVTFLRRDGRPGGIVGVDLKGSTERQLDRIEARFAPGVDHAGQIAVIGTGPGGIDFIDTSAKPRDMAYKDLSSISKDEILAAFGVSEAMFGNTAGKTYANAEQDEFTFWTITELPHLDLIASAFLPDLDVDEGWRPLIDTSDVEVLDLPRRERLRVLREEWTAGLISADEYREAAGREPIDNAQTRALWFSPQKAPVPGRAEDAAELGLGGGPGQDLAGNAQAPPGTQTNGQPPGQPSGPAASAVEAARGTTEPAGAQSAAAAAVATAREQQAGSTPGAAAATVADVRDDADGFREPGAAAAAVDKARTARPAIGQGPAAAAVAAVRETKALPAEGLEQPTPGWEPPESETERLRAGAAAALDALLARQAEVIVARLRSPKVRGRTRYWQPGPYEVDTRSGDAPIDPARVVVPDRWVEETVATLEPLVALAVQATAAECVAALVGTAAGTAMFAATAGGLHAATLDAVTLGAAAVRAFLADIADAITAVQDDHPGLTLEQLVGHVRGHFAERARAVADETARSIAAAAVNGAAEASAAACGPHVTRTWVSRGDERVRLAHQELDGQTLPVLEPFSADGFPLRYPGDPIAPPALIRNCRCRLRYQAEPLLTDEGDDDDDR</sequence>
<feature type="region of interest" description="Disordered" evidence="1">
    <location>
        <begin position="414"/>
        <end position="503"/>
    </location>
</feature>
<proteinExistence type="predicted"/>
<feature type="domain" description="Phage head morphogenesis" evidence="2">
    <location>
        <begin position="719"/>
        <end position="823"/>
    </location>
</feature>
<evidence type="ECO:0000313" key="3">
    <source>
        <dbReference type="EMBL" id="MFC5886858.1"/>
    </source>
</evidence>
<dbReference type="Proteomes" id="UP001596067">
    <property type="component" value="Unassembled WGS sequence"/>
</dbReference>